<dbReference type="EMBL" id="BAAAZP010000047">
    <property type="protein sequence ID" value="GAA3660885.1"/>
    <property type="molecule type" value="Genomic_DNA"/>
</dbReference>
<keyword evidence="3" id="KW-1185">Reference proteome</keyword>
<evidence type="ECO:0000313" key="3">
    <source>
        <dbReference type="Proteomes" id="UP001500902"/>
    </source>
</evidence>
<dbReference type="Proteomes" id="UP001500902">
    <property type="component" value="Unassembled WGS sequence"/>
</dbReference>
<protein>
    <submittedName>
        <fullName evidence="2">Uncharacterized protein</fullName>
    </submittedName>
</protein>
<sequence>MTSTSTHSHRYARTTAPRPYLKDLNHLGRGRLTLDAHAATPLDAPMHVPAEGYRLRFLEAKEASNGVA</sequence>
<name>A0ABP7BJC2_9ACTN</name>
<evidence type="ECO:0000256" key="1">
    <source>
        <dbReference type="SAM" id="MobiDB-lite"/>
    </source>
</evidence>
<evidence type="ECO:0000313" key="2">
    <source>
        <dbReference type="EMBL" id="GAA3660885.1"/>
    </source>
</evidence>
<gene>
    <name evidence="2" type="ORF">GCM10022224_025320</name>
</gene>
<accession>A0ABP7BJC2</accession>
<organism evidence="2 3">
    <name type="scientific">Nonomuraea antimicrobica</name>
    <dbReference type="NCBI Taxonomy" id="561173"/>
    <lineage>
        <taxon>Bacteria</taxon>
        <taxon>Bacillati</taxon>
        <taxon>Actinomycetota</taxon>
        <taxon>Actinomycetes</taxon>
        <taxon>Streptosporangiales</taxon>
        <taxon>Streptosporangiaceae</taxon>
        <taxon>Nonomuraea</taxon>
    </lineage>
</organism>
<dbReference type="RefSeq" id="WP_344876373.1">
    <property type="nucleotide sequence ID" value="NZ_BAAAZP010000047.1"/>
</dbReference>
<proteinExistence type="predicted"/>
<feature type="region of interest" description="Disordered" evidence="1">
    <location>
        <begin position="1"/>
        <end position="23"/>
    </location>
</feature>
<comment type="caution">
    <text evidence="2">The sequence shown here is derived from an EMBL/GenBank/DDBJ whole genome shotgun (WGS) entry which is preliminary data.</text>
</comment>
<reference evidence="3" key="1">
    <citation type="journal article" date="2019" name="Int. J. Syst. Evol. Microbiol.">
        <title>The Global Catalogue of Microorganisms (GCM) 10K type strain sequencing project: providing services to taxonomists for standard genome sequencing and annotation.</title>
        <authorList>
            <consortium name="The Broad Institute Genomics Platform"/>
            <consortium name="The Broad Institute Genome Sequencing Center for Infectious Disease"/>
            <person name="Wu L."/>
            <person name="Ma J."/>
        </authorList>
    </citation>
    <scope>NUCLEOTIDE SEQUENCE [LARGE SCALE GENOMIC DNA]</scope>
    <source>
        <strain evidence="3">JCM 16904</strain>
    </source>
</reference>